<evidence type="ECO:0000313" key="3">
    <source>
        <dbReference type="EMBL" id="GAA1830725.1"/>
    </source>
</evidence>
<name>A0ABP4YTR8_9ACTN</name>
<evidence type="ECO:0000256" key="1">
    <source>
        <dbReference type="SAM" id="MobiDB-lite"/>
    </source>
</evidence>
<protein>
    <recommendedName>
        <fullName evidence="2">CBM6 domain-containing protein</fullName>
    </recommendedName>
</protein>
<dbReference type="InterPro" id="IPR005084">
    <property type="entry name" value="CBM6"/>
</dbReference>
<dbReference type="InterPro" id="IPR008979">
    <property type="entry name" value="Galactose-bd-like_sf"/>
</dbReference>
<keyword evidence="4" id="KW-1185">Reference proteome</keyword>
<feature type="domain" description="CBM6" evidence="2">
    <location>
        <begin position="111"/>
        <end position="235"/>
    </location>
</feature>
<dbReference type="PROSITE" id="PS51175">
    <property type="entry name" value="CBM6"/>
    <property type="match status" value="1"/>
</dbReference>
<dbReference type="CDD" id="cd04081">
    <property type="entry name" value="CBM35_galactosidase-like"/>
    <property type="match status" value="1"/>
</dbReference>
<dbReference type="EMBL" id="BAAALT010000265">
    <property type="protein sequence ID" value="GAA1830725.1"/>
    <property type="molecule type" value="Genomic_DNA"/>
</dbReference>
<dbReference type="SUPFAM" id="SSF49785">
    <property type="entry name" value="Galactose-binding domain-like"/>
    <property type="match status" value="1"/>
</dbReference>
<comment type="caution">
    <text evidence="3">The sequence shown here is derived from an EMBL/GenBank/DDBJ whole genome shotgun (WGS) entry which is preliminary data.</text>
</comment>
<dbReference type="Gene3D" id="2.60.120.260">
    <property type="entry name" value="Galactose-binding domain-like"/>
    <property type="match status" value="1"/>
</dbReference>
<gene>
    <name evidence="3" type="ORF">GCM10009682_56740</name>
</gene>
<evidence type="ECO:0000313" key="4">
    <source>
        <dbReference type="Proteomes" id="UP001500218"/>
    </source>
</evidence>
<evidence type="ECO:0000259" key="2">
    <source>
        <dbReference type="PROSITE" id="PS51175"/>
    </source>
</evidence>
<proteinExistence type="predicted"/>
<feature type="region of interest" description="Disordered" evidence="1">
    <location>
        <begin position="55"/>
        <end position="94"/>
    </location>
</feature>
<organism evidence="3 4">
    <name type="scientific">Luedemannella flava</name>
    <dbReference type="NCBI Taxonomy" id="349316"/>
    <lineage>
        <taxon>Bacteria</taxon>
        <taxon>Bacillati</taxon>
        <taxon>Actinomycetota</taxon>
        <taxon>Actinomycetes</taxon>
        <taxon>Micromonosporales</taxon>
        <taxon>Micromonosporaceae</taxon>
        <taxon>Luedemannella</taxon>
    </lineage>
</organism>
<dbReference type="Proteomes" id="UP001500218">
    <property type="component" value="Unassembled WGS sequence"/>
</dbReference>
<accession>A0ABP4YTR8</accession>
<sequence>MWRLRTTGERMRLILAGGAAVIAALTLVLLVVDPDGARGRDQALRGTAAALAAAPSVPVSPSPRSGVHATAGRPTRTAAPTTSRRTAASPTPTVTARASAAATTRAAPFAVTLEAEAGDLGGIALRLTCGCSGGAVIGQLGSGFIDGFQWRSGWLTFDGISVPADGDYTLTVHYRASRDRDLRISVNSGSSETVRCDEASAGTVTATVRLVAGRNTIRLFNDHGRAPDIDKIKVSR</sequence>
<reference evidence="4" key="1">
    <citation type="journal article" date="2019" name="Int. J. Syst. Evol. Microbiol.">
        <title>The Global Catalogue of Microorganisms (GCM) 10K type strain sequencing project: providing services to taxonomists for standard genome sequencing and annotation.</title>
        <authorList>
            <consortium name="The Broad Institute Genomics Platform"/>
            <consortium name="The Broad Institute Genome Sequencing Center for Infectious Disease"/>
            <person name="Wu L."/>
            <person name="Ma J."/>
        </authorList>
    </citation>
    <scope>NUCLEOTIDE SEQUENCE [LARGE SCALE GENOMIC DNA]</scope>
    <source>
        <strain evidence="4">JCM 13250</strain>
    </source>
</reference>